<protein>
    <submittedName>
        <fullName evidence="2">Uncharacterized protein</fullName>
    </submittedName>
</protein>
<keyword evidence="1" id="KW-1133">Transmembrane helix</keyword>
<gene>
    <name evidence="2" type="ORF">HKT17_09955</name>
</gene>
<organism evidence="2 3">
    <name type="scientific">Limnobacter profundi</name>
    <dbReference type="NCBI Taxonomy" id="2732163"/>
    <lineage>
        <taxon>Bacteria</taxon>
        <taxon>Pseudomonadati</taxon>
        <taxon>Pseudomonadota</taxon>
        <taxon>Betaproteobacteria</taxon>
        <taxon>Burkholderiales</taxon>
        <taxon>Burkholderiaceae</taxon>
        <taxon>Limnobacter</taxon>
    </lineage>
</organism>
<sequence>MNGLNPTRPRLATRILAVIFTMVAILVISFCAAVMSIIYMHADENGMVPQAFSLSNQLTQPIITILPPQQAGPNAPNHKTPQYHI</sequence>
<keyword evidence="1" id="KW-0812">Transmembrane</keyword>
<keyword evidence="3" id="KW-1185">Reference proteome</keyword>
<dbReference type="Proteomes" id="UP000501130">
    <property type="component" value="Chromosome"/>
</dbReference>
<keyword evidence="1" id="KW-0472">Membrane</keyword>
<proteinExistence type="predicted"/>
<evidence type="ECO:0000256" key="1">
    <source>
        <dbReference type="SAM" id="Phobius"/>
    </source>
</evidence>
<feature type="transmembrane region" description="Helical" evidence="1">
    <location>
        <begin position="15"/>
        <end position="40"/>
    </location>
</feature>
<evidence type="ECO:0000313" key="2">
    <source>
        <dbReference type="EMBL" id="QJR30005.1"/>
    </source>
</evidence>
<accession>A0ABX6N7X9</accession>
<name>A0ABX6N7X9_9BURK</name>
<reference evidence="2 3" key="1">
    <citation type="submission" date="2020-05" db="EMBL/GenBank/DDBJ databases">
        <title>Compete genome of Limnobacter sp. SAORIC-580.</title>
        <authorList>
            <person name="Song J."/>
            <person name="Cho J.-C."/>
        </authorList>
    </citation>
    <scope>NUCLEOTIDE SEQUENCE [LARGE SCALE GENOMIC DNA]</scope>
    <source>
        <strain evidence="2 3">SAORIC-580</strain>
    </source>
</reference>
<dbReference type="EMBL" id="CP053084">
    <property type="protein sequence ID" value="QJR30005.1"/>
    <property type="molecule type" value="Genomic_DNA"/>
</dbReference>
<evidence type="ECO:0000313" key="3">
    <source>
        <dbReference type="Proteomes" id="UP000501130"/>
    </source>
</evidence>
<dbReference type="RefSeq" id="WP_171099746.1">
    <property type="nucleotide sequence ID" value="NZ_CP053084.1"/>
</dbReference>